<dbReference type="AlphaFoldDB" id="A0A0K8RE76"/>
<feature type="region of interest" description="Disordered" evidence="1">
    <location>
        <begin position="20"/>
        <end position="48"/>
    </location>
</feature>
<organism evidence="2">
    <name type="scientific">Ixodes ricinus</name>
    <name type="common">Common tick</name>
    <name type="synonym">Acarus ricinus</name>
    <dbReference type="NCBI Taxonomy" id="34613"/>
    <lineage>
        <taxon>Eukaryota</taxon>
        <taxon>Metazoa</taxon>
        <taxon>Ecdysozoa</taxon>
        <taxon>Arthropoda</taxon>
        <taxon>Chelicerata</taxon>
        <taxon>Arachnida</taxon>
        <taxon>Acari</taxon>
        <taxon>Parasitiformes</taxon>
        <taxon>Ixodida</taxon>
        <taxon>Ixodoidea</taxon>
        <taxon>Ixodidae</taxon>
        <taxon>Ixodinae</taxon>
        <taxon>Ixodes</taxon>
    </lineage>
</organism>
<proteinExistence type="evidence at transcript level"/>
<sequence length="112" mass="12177">MKFLETHILWSWSLEKAVTNSSSPLATRPPHSSSKKKSPFTLRPPKNRRFLSTSRQHRSWIIALNGAQPVPGPTMIVGAPFAGILKEPFLTAIDTLGRSATLGSSGTLSPAR</sequence>
<dbReference type="EMBL" id="GADI01005029">
    <property type="protein sequence ID" value="JAA68779.1"/>
    <property type="molecule type" value="mRNA"/>
</dbReference>
<protein>
    <submittedName>
        <fullName evidence="2">Putative cytochrome</fullName>
    </submittedName>
</protein>
<evidence type="ECO:0000313" key="2">
    <source>
        <dbReference type="EMBL" id="JAA68779.1"/>
    </source>
</evidence>
<evidence type="ECO:0000256" key="1">
    <source>
        <dbReference type="SAM" id="MobiDB-lite"/>
    </source>
</evidence>
<accession>A0A0K8RE76</accession>
<name>A0A0K8RE76_IXORI</name>
<reference evidence="2" key="1">
    <citation type="submission" date="2012-12" db="EMBL/GenBank/DDBJ databases">
        <title>Identification and characterization of a phenylalanine ammonia-lyase gene family in Isatis indigotica Fort.</title>
        <authorList>
            <person name="Liu Q."/>
            <person name="Chen J."/>
            <person name="Zhou X."/>
            <person name="Di P."/>
            <person name="Xiao Y."/>
            <person name="Xuan H."/>
            <person name="Zhang L."/>
            <person name="Chen W."/>
        </authorList>
    </citation>
    <scope>NUCLEOTIDE SEQUENCE</scope>
    <source>
        <tissue evidence="2">Salivary gland</tissue>
    </source>
</reference>